<gene>
    <name evidence="6" type="ORF">KIP89_10265</name>
</gene>
<dbReference type="PROSITE" id="PS50885">
    <property type="entry name" value="HAMP"/>
    <property type="match status" value="1"/>
</dbReference>
<dbReference type="RefSeq" id="WP_213755256.1">
    <property type="nucleotide sequence ID" value="NZ_JAHCQH010000015.1"/>
</dbReference>
<comment type="catalytic activity">
    <reaction evidence="2">
        <text>2 GTP = 3',3'-c-di-GMP + 2 diphosphate</text>
        <dbReference type="Rhea" id="RHEA:24898"/>
        <dbReference type="ChEBI" id="CHEBI:33019"/>
        <dbReference type="ChEBI" id="CHEBI:37565"/>
        <dbReference type="ChEBI" id="CHEBI:58805"/>
        <dbReference type="EC" id="2.7.7.65"/>
    </reaction>
</comment>
<keyword evidence="6" id="KW-0808">Transferase</keyword>
<evidence type="ECO:0000256" key="1">
    <source>
        <dbReference type="ARBA" id="ARBA00012528"/>
    </source>
</evidence>
<evidence type="ECO:0000256" key="3">
    <source>
        <dbReference type="SAM" id="MobiDB-lite"/>
    </source>
</evidence>
<dbReference type="Pfam" id="PF00990">
    <property type="entry name" value="GGDEF"/>
    <property type="match status" value="1"/>
</dbReference>
<keyword evidence="7" id="KW-1185">Reference proteome</keyword>
<dbReference type="InterPro" id="IPR029787">
    <property type="entry name" value="Nucleotide_cyclase"/>
</dbReference>
<dbReference type="PANTHER" id="PTHR45138">
    <property type="entry name" value="REGULATORY COMPONENTS OF SENSORY TRANSDUCTION SYSTEM"/>
    <property type="match status" value="1"/>
</dbReference>
<protein>
    <recommendedName>
        <fullName evidence="1">diguanylate cyclase</fullName>
        <ecNumber evidence="1">2.7.7.65</ecNumber>
    </recommendedName>
</protein>
<feature type="domain" description="HAMP" evidence="4">
    <location>
        <begin position="347"/>
        <end position="399"/>
    </location>
</feature>
<dbReference type="InterPro" id="IPR003660">
    <property type="entry name" value="HAMP_dom"/>
</dbReference>
<dbReference type="PROSITE" id="PS50887">
    <property type="entry name" value="GGDEF"/>
    <property type="match status" value="1"/>
</dbReference>
<dbReference type="NCBIfam" id="TIGR00254">
    <property type="entry name" value="GGDEF"/>
    <property type="match status" value="1"/>
</dbReference>
<dbReference type="InterPro" id="IPR043128">
    <property type="entry name" value="Rev_trsase/Diguanyl_cyclase"/>
</dbReference>
<reference evidence="6" key="1">
    <citation type="submission" date="2021-05" db="EMBL/GenBank/DDBJ databases">
        <authorList>
            <person name="Sun Q."/>
            <person name="Inoue M."/>
        </authorList>
    </citation>
    <scope>NUCLEOTIDE SEQUENCE</scope>
    <source>
        <strain evidence="6">VKM B-3255</strain>
    </source>
</reference>
<feature type="domain" description="GGDEF" evidence="5">
    <location>
        <begin position="438"/>
        <end position="573"/>
    </location>
</feature>
<dbReference type="InterPro" id="IPR000160">
    <property type="entry name" value="GGDEF_dom"/>
</dbReference>
<evidence type="ECO:0000256" key="2">
    <source>
        <dbReference type="ARBA" id="ARBA00034247"/>
    </source>
</evidence>
<evidence type="ECO:0000313" key="7">
    <source>
        <dbReference type="Proteomes" id="UP001166585"/>
    </source>
</evidence>
<dbReference type="GO" id="GO:0052621">
    <property type="term" value="F:diguanylate cyclase activity"/>
    <property type="evidence" value="ECO:0007669"/>
    <property type="project" value="UniProtKB-EC"/>
</dbReference>
<dbReference type="SMART" id="SM00267">
    <property type="entry name" value="GGDEF"/>
    <property type="match status" value="1"/>
</dbReference>
<dbReference type="CDD" id="cd01949">
    <property type="entry name" value="GGDEF"/>
    <property type="match status" value="1"/>
</dbReference>
<dbReference type="SUPFAM" id="SSF55073">
    <property type="entry name" value="Nucleotide cyclase"/>
    <property type="match status" value="1"/>
</dbReference>
<dbReference type="InterPro" id="IPR050469">
    <property type="entry name" value="Diguanylate_Cyclase"/>
</dbReference>
<name>A0ABS5R779_9HYPH</name>
<comment type="caution">
    <text evidence="6">The sequence shown here is derived from an EMBL/GenBank/DDBJ whole genome shotgun (WGS) entry which is preliminary data.</text>
</comment>
<evidence type="ECO:0000259" key="5">
    <source>
        <dbReference type="PROSITE" id="PS50887"/>
    </source>
</evidence>
<organism evidence="6 7">
    <name type="scientific">Ancylobacter radicis</name>
    <dbReference type="NCBI Taxonomy" id="2836179"/>
    <lineage>
        <taxon>Bacteria</taxon>
        <taxon>Pseudomonadati</taxon>
        <taxon>Pseudomonadota</taxon>
        <taxon>Alphaproteobacteria</taxon>
        <taxon>Hyphomicrobiales</taxon>
        <taxon>Xanthobacteraceae</taxon>
        <taxon>Ancylobacter</taxon>
    </lineage>
</organism>
<evidence type="ECO:0000259" key="4">
    <source>
        <dbReference type="PROSITE" id="PS50885"/>
    </source>
</evidence>
<evidence type="ECO:0000313" key="6">
    <source>
        <dbReference type="EMBL" id="MBS9477493.1"/>
    </source>
</evidence>
<proteinExistence type="predicted"/>
<accession>A0ABS5R779</accession>
<dbReference type="CDD" id="cd12914">
    <property type="entry name" value="PDC1_DGC_like"/>
    <property type="match status" value="1"/>
</dbReference>
<dbReference type="Gene3D" id="3.30.450.20">
    <property type="entry name" value="PAS domain"/>
    <property type="match status" value="2"/>
</dbReference>
<dbReference type="Proteomes" id="UP001166585">
    <property type="component" value="Unassembled WGS sequence"/>
</dbReference>
<dbReference type="PANTHER" id="PTHR45138:SF9">
    <property type="entry name" value="DIGUANYLATE CYCLASE DGCM-RELATED"/>
    <property type="match status" value="1"/>
</dbReference>
<dbReference type="EC" id="2.7.7.65" evidence="1"/>
<keyword evidence="6" id="KW-0548">Nucleotidyltransferase</keyword>
<dbReference type="Gene3D" id="3.30.70.270">
    <property type="match status" value="1"/>
</dbReference>
<feature type="region of interest" description="Disordered" evidence="3">
    <location>
        <begin position="1"/>
        <end position="31"/>
    </location>
</feature>
<dbReference type="CDD" id="cd12915">
    <property type="entry name" value="PDC2_DGC_like"/>
    <property type="match status" value="1"/>
</dbReference>
<sequence>MTHSSDGAAPEAPLDPSSTRDNPPAPPRRRSRSVNLRLRLAAIAGFAMLLVIAERTVSIVQLHADNLALAEGRVLDMLDRGTAKYDQALAAARAVLATLAADPWLLPADLRERTAPEPTYDPSVTPADPESCRQISDVLQVATMIETISVVGSNGIVRCSTATVGVGLDLSGRDYYKLAMRGLFSVEAVQRNYVLGRPTVLAAQPFLRPDGTVAGLLLGRVGMGEMFPQSTLTDLGVGSQVIVVSPSGTAMLAYPDGAVTVGQDLLSVAPVARALAATRGTLLAEGSDGIRRVYAYARLRDTNMHLIVGVDETTIMGPVQQATWRAGLTMLAIGGLLLLSLWLAGEHLIVRPVQTLAQRLIRFGRGEREEGRPDIRIVELQPLIDGFEAMSSELTRRENALRNANRRLNSLASLDPLTGIANRRSFDTVFALQWSAGQPLAILLIDIDAFKSFNDRYGHRAGDGCIRAVAQLMAGTVRASDVVARIGGEEFAVLMPGASLTAAADVAERLREAVEGLAIAHADQPGGIATVSIGAAACTPTPDLAPGDLFVAADLALYASKNAGRNRVRLAEKVAPGMAATVPGGGRRGAGVRPAG</sequence>
<dbReference type="EMBL" id="JAHCQH010000015">
    <property type="protein sequence ID" value="MBS9477493.1"/>
    <property type="molecule type" value="Genomic_DNA"/>
</dbReference>